<sequence length="361" mass="35732">MLSPVPTPPIHDTPSTASTPVVTLLAALLGDSGSVWSALAPYTSAPDHELAPSPALDGALHALVAVLQGASAPPAVLAAASRSLASTGKDGVLSARAADVRGVAQRAEGELERAYAGIILNRLLSAAGGAVAPQDDGGVPREGWPGGSPPPAVVALAAAARPFPYVDHYVRLVAAEAAALSAVVPVGRQGRADGGATLGLRLAFCGSGPLPLTGCLLAAAGAAASVTLIDIDPSAVAASKRLLDVWTSLGALRAGSVTVLCADATRVAFAVDPATMAGPAPPDTVAVVAADVVFVAALLPTAAKTAIATRMATAAAAGEDPDEVLGWFPSEILNSMELYGGGEGVHFLRTAARAALAKLPF</sequence>
<proteinExistence type="predicted"/>
<dbReference type="Proteomes" id="UP000798662">
    <property type="component" value="Chromosome 2"/>
</dbReference>
<comment type="caution">
    <text evidence="1">The sequence shown here is derived from an EMBL/GenBank/DDBJ whole genome shotgun (WGS) entry which is preliminary data.</text>
</comment>
<evidence type="ECO:0000313" key="2">
    <source>
        <dbReference type="Proteomes" id="UP000798662"/>
    </source>
</evidence>
<accession>A0ACC3C731</accession>
<keyword evidence="2" id="KW-1185">Reference proteome</keyword>
<gene>
    <name evidence="1" type="ORF">I4F81_008066</name>
</gene>
<name>A0ACC3C731_PYRYE</name>
<dbReference type="EMBL" id="CM020619">
    <property type="protein sequence ID" value="KAK1865536.1"/>
    <property type="molecule type" value="Genomic_DNA"/>
</dbReference>
<evidence type="ECO:0000313" key="1">
    <source>
        <dbReference type="EMBL" id="KAK1865536.1"/>
    </source>
</evidence>
<organism evidence="1 2">
    <name type="scientific">Pyropia yezoensis</name>
    <name type="common">Susabi-nori</name>
    <name type="synonym">Porphyra yezoensis</name>
    <dbReference type="NCBI Taxonomy" id="2788"/>
    <lineage>
        <taxon>Eukaryota</taxon>
        <taxon>Rhodophyta</taxon>
        <taxon>Bangiophyceae</taxon>
        <taxon>Bangiales</taxon>
        <taxon>Bangiaceae</taxon>
        <taxon>Pyropia</taxon>
    </lineage>
</organism>
<reference evidence="1" key="1">
    <citation type="submission" date="2019-11" db="EMBL/GenBank/DDBJ databases">
        <title>Nori genome reveals adaptations in red seaweeds to the harsh intertidal environment.</title>
        <authorList>
            <person name="Wang D."/>
            <person name="Mao Y."/>
        </authorList>
    </citation>
    <scope>NUCLEOTIDE SEQUENCE</scope>
    <source>
        <tissue evidence="1">Gametophyte</tissue>
    </source>
</reference>
<protein>
    <submittedName>
        <fullName evidence="1">Uncharacterized protein</fullName>
    </submittedName>
</protein>